<evidence type="ECO:0000313" key="2">
    <source>
        <dbReference type="Proteomes" id="UP000777438"/>
    </source>
</evidence>
<reference evidence="1 2" key="1">
    <citation type="journal article" date="2021" name="Nat. Commun.">
        <title>Genetic determinants of endophytism in the Arabidopsis root mycobiome.</title>
        <authorList>
            <person name="Mesny F."/>
            <person name="Miyauchi S."/>
            <person name="Thiergart T."/>
            <person name="Pickel B."/>
            <person name="Atanasova L."/>
            <person name="Karlsson M."/>
            <person name="Huettel B."/>
            <person name="Barry K.W."/>
            <person name="Haridas S."/>
            <person name="Chen C."/>
            <person name="Bauer D."/>
            <person name="Andreopoulos W."/>
            <person name="Pangilinan J."/>
            <person name="LaButti K."/>
            <person name="Riley R."/>
            <person name="Lipzen A."/>
            <person name="Clum A."/>
            <person name="Drula E."/>
            <person name="Henrissat B."/>
            <person name="Kohler A."/>
            <person name="Grigoriev I.V."/>
            <person name="Martin F.M."/>
            <person name="Hacquard S."/>
        </authorList>
    </citation>
    <scope>NUCLEOTIDE SEQUENCE [LARGE SCALE GENOMIC DNA]</scope>
    <source>
        <strain evidence="1 2">MPI-CAGE-CH-0241</strain>
    </source>
</reference>
<dbReference type="Proteomes" id="UP000777438">
    <property type="component" value="Unassembled WGS sequence"/>
</dbReference>
<protein>
    <submittedName>
        <fullName evidence="1">Uncharacterized protein</fullName>
    </submittedName>
</protein>
<accession>A0A9P8VPI8</accession>
<organism evidence="1 2">
    <name type="scientific">Thelonectria olida</name>
    <dbReference type="NCBI Taxonomy" id="1576542"/>
    <lineage>
        <taxon>Eukaryota</taxon>
        <taxon>Fungi</taxon>
        <taxon>Dikarya</taxon>
        <taxon>Ascomycota</taxon>
        <taxon>Pezizomycotina</taxon>
        <taxon>Sordariomycetes</taxon>
        <taxon>Hypocreomycetidae</taxon>
        <taxon>Hypocreales</taxon>
        <taxon>Nectriaceae</taxon>
        <taxon>Thelonectria</taxon>
    </lineage>
</organism>
<dbReference type="EMBL" id="JAGPYM010000053">
    <property type="protein sequence ID" value="KAH6871533.1"/>
    <property type="molecule type" value="Genomic_DNA"/>
</dbReference>
<proteinExistence type="predicted"/>
<name>A0A9P8VPI8_9HYPO</name>
<evidence type="ECO:0000313" key="1">
    <source>
        <dbReference type="EMBL" id="KAH6871533.1"/>
    </source>
</evidence>
<comment type="caution">
    <text evidence="1">The sequence shown here is derived from an EMBL/GenBank/DDBJ whole genome shotgun (WGS) entry which is preliminary data.</text>
</comment>
<dbReference type="AlphaFoldDB" id="A0A9P8VPI8"/>
<sequence>MIGWIVPTAQAISNRSAFLDLNHASQKSLYAAMEMMARQRHHYGETNKYLRLLELLQPETTNSELICRKLHRILWAKRQIIVVASAATQDNALEPVKLEAVEVTTFICGAEETTPSYPITVFLGRSNLHQVDKGETSKQAVQGSLGSRGVYLHGTAYDASQTVATPGRNSPFKPNLVQQSLFRLAITVFEVENAAGGYAHSIAKSTVGFDIATGRFRYNHAICNICKD</sequence>
<keyword evidence="2" id="KW-1185">Reference proteome</keyword>
<gene>
    <name evidence="1" type="ORF">B0T10DRAFT_553354</name>
</gene>